<comment type="subcellular location">
    <subcellularLocation>
        <location evidence="1">Mitochondrion membrane</location>
        <topology evidence="1">Multi-pass membrane protein</topology>
    </subcellularLocation>
</comment>
<feature type="transmembrane region" description="Helical" evidence="8">
    <location>
        <begin position="554"/>
        <end position="580"/>
    </location>
</feature>
<dbReference type="Proteomes" id="UP001465755">
    <property type="component" value="Unassembled WGS sequence"/>
</dbReference>
<reference evidence="9 10" key="1">
    <citation type="journal article" date="2024" name="Nat. Commun.">
        <title>Phylogenomics reveals the evolutionary origins of lichenization in chlorophyte algae.</title>
        <authorList>
            <person name="Puginier C."/>
            <person name="Libourel C."/>
            <person name="Otte J."/>
            <person name="Skaloud P."/>
            <person name="Haon M."/>
            <person name="Grisel S."/>
            <person name="Petersen M."/>
            <person name="Berrin J.G."/>
            <person name="Delaux P.M."/>
            <person name="Dal Grande F."/>
            <person name="Keller J."/>
        </authorList>
    </citation>
    <scope>NUCLEOTIDE SEQUENCE [LARGE SCALE GENOMIC DNA]</scope>
    <source>
        <strain evidence="9 10">SAG 2036</strain>
    </source>
</reference>
<comment type="caution">
    <text evidence="9">The sequence shown here is derived from an EMBL/GenBank/DDBJ whole genome shotgun (WGS) entry which is preliminary data.</text>
</comment>
<evidence type="ECO:0000256" key="8">
    <source>
        <dbReference type="SAM" id="Phobius"/>
    </source>
</evidence>
<dbReference type="AlphaFoldDB" id="A0AAW1NPD8"/>
<accession>A0AAW1NPD8</accession>
<keyword evidence="4" id="KW-0496">Mitochondrion</keyword>
<dbReference type="GO" id="GO:0005741">
    <property type="term" value="C:mitochondrial outer membrane"/>
    <property type="evidence" value="ECO:0007669"/>
    <property type="project" value="TreeGrafter"/>
</dbReference>
<keyword evidence="5 8" id="KW-0472">Membrane</keyword>
<evidence type="ECO:0000256" key="4">
    <source>
        <dbReference type="ARBA" id="ARBA00023128"/>
    </source>
</evidence>
<feature type="region of interest" description="Disordered" evidence="7">
    <location>
        <begin position="258"/>
        <end position="307"/>
    </location>
</feature>
<evidence type="ECO:0000313" key="10">
    <source>
        <dbReference type="Proteomes" id="UP001465755"/>
    </source>
</evidence>
<keyword evidence="2 8" id="KW-0812">Transmembrane</keyword>
<feature type="transmembrane region" description="Helical" evidence="8">
    <location>
        <begin position="377"/>
        <end position="395"/>
    </location>
</feature>
<protein>
    <submittedName>
        <fullName evidence="9">Uncharacterized protein</fullName>
    </submittedName>
</protein>
<keyword evidence="10" id="KW-1185">Reference proteome</keyword>
<evidence type="ECO:0000256" key="7">
    <source>
        <dbReference type="SAM" id="MobiDB-lite"/>
    </source>
</evidence>
<feature type="compositionally biased region" description="Polar residues" evidence="7">
    <location>
        <begin position="283"/>
        <end position="303"/>
    </location>
</feature>
<evidence type="ECO:0000256" key="2">
    <source>
        <dbReference type="ARBA" id="ARBA00022692"/>
    </source>
</evidence>
<proteinExistence type="predicted"/>
<feature type="coiled-coil region" evidence="6">
    <location>
        <begin position="72"/>
        <end position="99"/>
    </location>
</feature>
<name>A0AAW1NPD8_9CHLO</name>
<evidence type="ECO:0000256" key="5">
    <source>
        <dbReference type="ARBA" id="ARBA00023136"/>
    </source>
</evidence>
<evidence type="ECO:0000256" key="6">
    <source>
        <dbReference type="SAM" id="Coils"/>
    </source>
</evidence>
<dbReference type="EMBL" id="JALJOQ010000169">
    <property type="protein sequence ID" value="KAK9792030.1"/>
    <property type="molecule type" value="Genomic_DNA"/>
</dbReference>
<gene>
    <name evidence="9" type="ORF">WJX73_005556</name>
</gene>
<dbReference type="PANTHER" id="PTHR28234:SF1">
    <property type="entry name" value="NUCLEAR CONTROL OF ATPASE PROTEIN 2"/>
    <property type="match status" value="1"/>
</dbReference>
<evidence type="ECO:0000256" key="1">
    <source>
        <dbReference type="ARBA" id="ARBA00004225"/>
    </source>
</evidence>
<dbReference type="Pfam" id="PF08637">
    <property type="entry name" value="NCA2"/>
    <property type="match status" value="1"/>
</dbReference>
<dbReference type="PANTHER" id="PTHR28234">
    <property type="entry name" value="NUCLEAR CONTROL OF ATPASE PROTEIN 2"/>
    <property type="match status" value="1"/>
</dbReference>
<evidence type="ECO:0000313" key="9">
    <source>
        <dbReference type="EMBL" id="KAK9792030.1"/>
    </source>
</evidence>
<keyword evidence="3 8" id="KW-1133">Transmembrane helix</keyword>
<organism evidence="9 10">
    <name type="scientific">Symbiochloris irregularis</name>
    <dbReference type="NCBI Taxonomy" id="706552"/>
    <lineage>
        <taxon>Eukaryota</taxon>
        <taxon>Viridiplantae</taxon>
        <taxon>Chlorophyta</taxon>
        <taxon>core chlorophytes</taxon>
        <taxon>Trebouxiophyceae</taxon>
        <taxon>Trebouxiales</taxon>
        <taxon>Trebouxiaceae</taxon>
        <taxon>Symbiochloris</taxon>
    </lineage>
</organism>
<dbReference type="InterPro" id="IPR013946">
    <property type="entry name" value="NCA2-like"/>
</dbReference>
<sequence>MTSLIRTTLKLPFRMMRLVLLAAAGQPIRRSPISLPVAGIEDNVSHPTVTALKRGAQTEEEEGLADQWQLALQLAQLTADRLTIELQQVEDSLTFWQDKLSQTGHGRFLLLSQGPLSFAKSLQAAALHRKHGTHAATATSEIERRVVVLRALRTHLAEALAQVHACAGLLHLRARSRTTTGDYSSGGERRGQQLFSIARNAITQCGNGIAEAVEGLDAAIEEILVPEEWQEIHHNGTMHRALGLAAVGQALQNYSKPLRRVLPGGGGHGSGATTPMQRVGSAETLQQPGTPRSGTQGGASSPSRRLAEEDFAHVQHRSEQALLHAHKALGLFVDVNHQGNHLLRPMSVPGMAAAARCVRFLDLPKALAQPSIYQRYWVRYAVLGLASLFGAQFLFRHSRLAGSRDMEIWIQNGIHAVTGAVREHVVVPLANVRDDLFRTLRNRRSIVSVEEFEADKASLLRMLSEFQADLQSKQEVIQAAKVTSNSTGSDGSALEPIPGMEYMMHRYERELKKPIRNLVNGQLARSLLIQVQKLKVDMESAMLEMDQILKSNELSIALVAAIPALIVAGAVIALLVRWFAPRPPDPVFEALPCRMAMVELDRALSHCVEEGASAEDAGLAYARTAEAYQTAHSLFARHKMLNSVNSEWPAMRRDLMELAGPLTPRAKLRIVKRMMSVFTILKP</sequence>
<evidence type="ECO:0000256" key="3">
    <source>
        <dbReference type="ARBA" id="ARBA00022989"/>
    </source>
</evidence>
<keyword evidence="6" id="KW-0175">Coiled coil</keyword>